<evidence type="ECO:0000313" key="2">
    <source>
        <dbReference type="EMBL" id="MFC7339720.1"/>
    </source>
</evidence>
<keyword evidence="1" id="KW-0812">Transmembrane</keyword>
<reference evidence="3" key="1">
    <citation type="journal article" date="2019" name="Int. J. Syst. Evol. Microbiol.">
        <title>The Global Catalogue of Microorganisms (GCM) 10K type strain sequencing project: providing services to taxonomists for standard genome sequencing and annotation.</title>
        <authorList>
            <consortium name="The Broad Institute Genomics Platform"/>
            <consortium name="The Broad Institute Genome Sequencing Center for Infectious Disease"/>
            <person name="Wu L."/>
            <person name="Ma J."/>
        </authorList>
    </citation>
    <scope>NUCLEOTIDE SEQUENCE [LARGE SCALE GENOMIC DNA]</scope>
    <source>
        <strain evidence="3">CGMCC 4.1467</strain>
    </source>
</reference>
<protein>
    <recommendedName>
        <fullName evidence="4">PH domain-containing protein</fullName>
    </recommendedName>
</protein>
<keyword evidence="3" id="KW-1185">Reference proteome</keyword>
<evidence type="ECO:0000256" key="1">
    <source>
        <dbReference type="SAM" id="Phobius"/>
    </source>
</evidence>
<proteinExistence type="predicted"/>
<feature type="transmembrane region" description="Helical" evidence="1">
    <location>
        <begin position="38"/>
        <end position="58"/>
    </location>
</feature>
<keyword evidence="1" id="KW-1133">Transmembrane helix</keyword>
<dbReference type="Proteomes" id="UP001596472">
    <property type="component" value="Unassembled WGS sequence"/>
</dbReference>
<evidence type="ECO:0000313" key="3">
    <source>
        <dbReference type="Proteomes" id="UP001596472"/>
    </source>
</evidence>
<gene>
    <name evidence="2" type="ORF">ACFQY0_21220</name>
</gene>
<name>A0ABW2LEZ7_9BACT</name>
<comment type="caution">
    <text evidence="2">The sequence shown here is derived from an EMBL/GenBank/DDBJ whole genome shotgun (WGS) entry which is preliminary data.</text>
</comment>
<accession>A0ABW2LEZ7</accession>
<organism evidence="2 3">
    <name type="scientific">Haloferula chungangensis</name>
    <dbReference type="NCBI Taxonomy" id="1048331"/>
    <lineage>
        <taxon>Bacteria</taxon>
        <taxon>Pseudomonadati</taxon>
        <taxon>Verrucomicrobiota</taxon>
        <taxon>Verrucomicrobiia</taxon>
        <taxon>Verrucomicrobiales</taxon>
        <taxon>Verrucomicrobiaceae</taxon>
        <taxon>Haloferula</taxon>
    </lineage>
</organism>
<evidence type="ECO:0008006" key="4">
    <source>
        <dbReference type="Google" id="ProtNLM"/>
    </source>
</evidence>
<dbReference type="RefSeq" id="WP_379717051.1">
    <property type="nucleotide sequence ID" value="NZ_JBHTBS010000061.1"/>
</dbReference>
<sequence length="151" mass="17035">MEHTRRASVEGWRMLATVAIVAPALCFATMLFDMGIVWRLIWSVGVLLVSGLVVAYAIGNIRAGGIFICRLTDEEFFQLIPDPACGESFQVKLSDISKIECHEGFGESPSDEWYLHTKEGRYRITTNYGNPYRKFAETIQKALPDLEKIQT</sequence>
<dbReference type="EMBL" id="JBHTBS010000061">
    <property type="protein sequence ID" value="MFC7339720.1"/>
    <property type="molecule type" value="Genomic_DNA"/>
</dbReference>
<keyword evidence="1" id="KW-0472">Membrane</keyword>
<feature type="transmembrane region" description="Helical" evidence="1">
    <location>
        <begin position="12"/>
        <end position="32"/>
    </location>
</feature>